<dbReference type="InterPro" id="IPR007049">
    <property type="entry name" value="Carb-sel_porin_OprB"/>
</dbReference>
<dbReference type="Pfam" id="PF04966">
    <property type="entry name" value="OprB"/>
    <property type="match status" value="1"/>
</dbReference>
<organism evidence="3 4">
    <name type="scientific">Paracoccus broussonetiae</name>
    <dbReference type="NCBI Taxonomy" id="3075834"/>
    <lineage>
        <taxon>Bacteria</taxon>
        <taxon>Pseudomonadati</taxon>
        <taxon>Pseudomonadota</taxon>
        <taxon>Alphaproteobacteria</taxon>
        <taxon>Rhodobacterales</taxon>
        <taxon>Paracoccaceae</taxon>
        <taxon>Paracoccus</taxon>
    </lineage>
</organism>
<comment type="caution">
    <text evidence="3">The sequence shown here is derived from an EMBL/GenBank/DDBJ whole genome shotgun (WGS) entry which is preliminary data.</text>
</comment>
<dbReference type="InterPro" id="IPR052932">
    <property type="entry name" value="OprB_Porin"/>
</dbReference>
<evidence type="ECO:0000256" key="1">
    <source>
        <dbReference type="ARBA" id="ARBA00008769"/>
    </source>
</evidence>
<dbReference type="RefSeq" id="WP_311761720.1">
    <property type="nucleotide sequence ID" value="NZ_JAVRQI010000028.1"/>
</dbReference>
<comment type="similarity">
    <text evidence="1 2">Belongs to the OprB family.</text>
</comment>
<dbReference type="EMBL" id="JAVRQI010000028">
    <property type="protein sequence ID" value="MDT1064635.1"/>
    <property type="molecule type" value="Genomic_DNA"/>
</dbReference>
<evidence type="ECO:0000313" key="4">
    <source>
        <dbReference type="Proteomes" id="UP001251085"/>
    </source>
</evidence>
<gene>
    <name evidence="3" type="ORF">RM190_22450</name>
</gene>
<accession>A0ABU3EK60</accession>
<reference evidence="4" key="1">
    <citation type="submission" date="2023-07" db="EMBL/GenBank/DDBJ databases">
        <title>Characterization of two Paracoccaceae strains isolated from Phycosphere and proposal of Xinfangfangia lacusdiani sp. nov.</title>
        <authorList>
            <person name="Deng Y."/>
            <person name="Zhang Y.Q."/>
        </authorList>
    </citation>
    <scope>NUCLEOTIDE SEQUENCE [LARGE SCALE GENOMIC DNA]</scope>
    <source>
        <strain evidence="4">CPCC 101403</strain>
    </source>
</reference>
<keyword evidence="4" id="KW-1185">Reference proteome</keyword>
<dbReference type="PANTHER" id="PTHR37944">
    <property type="entry name" value="PORIN B"/>
    <property type="match status" value="1"/>
</dbReference>
<dbReference type="PANTHER" id="PTHR37944:SF1">
    <property type="entry name" value="PORIN B"/>
    <property type="match status" value="1"/>
</dbReference>
<dbReference type="InterPro" id="IPR038673">
    <property type="entry name" value="OprB_sf"/>
</dbReference>
<evidence type="ECO:0000313" key="3">
    <source>
        <dbReference type="EMBL" id="MDT1064635.1"/>
    </source>
</evidence>
<sequence length="437" mass="48001">MANTTSLVHVLIAVFAATGATTGISNKAGAQDAPISPLASSEEYEEAYPDLLDGTLSAGGDLADDAIPKRGFFRFETNLGPWFQFKKNLQEEYGLTIGGSYGILWQNYSSTLGGEENSAGHKFTLNISADILNRGAPDALTFDMAIEDRRQLGSDLSPLWAGFQTGSATATAATWGDFDLGITQAYIRQNLMGGRFQYTIGKIFAPNYVNAYPFFDDNRQFLNQSFSTSPTIPIPLRGFGMVAAVYPRNNFYITAGMYTPYSDDTGWTINDFFEKGDHFYHLEFGFTSLAQTGTPIQARGPMDANNFHITTWYRDELDDGSPRAKGVAFNANGMLNENMMGFLRGGWSDGWLIERNVAAGIGYRPPGAPSDLFGFALGWAKPASELLDSQYTAEMFYRFQVTPQFAVTPDIQLIVDPALNPTEDYVVAIGLWARLTF</sequence>
<evidence type="ECO:0000256" key="2">
    <source>
        <dbReference type="RuleBase" id="RU363072"/>
    </source>
</evidence>
<name>A0ABU3EK60_9RHOB</name>
<proteinExistence type="inferred from homology"/>
<dbReference type="Proteomes" id="UP001251085">
    <property type="component" value="Unassembled WGS sequence"/>
</dbReference>
<protein>
    <submittedName>
        <fullName evidence="3">Carbohydrate porin</fullName>
    </submittedName>
</protein>
<dbReference type="Gene3D" id="2.40.160.180">
    <property type="entry name" value="Carbohydrate-selective porin OprB"/>
    <property type="match status" value="1"/>
</dbReference>